<keyword evidence="4" id="KW-1185">Reference proteome</keyword>
<feature type="compositionally biased region" description="Basic and acidic residues" evidence="1">
    <location>
        <begin position="228"/>
        <end position="263"/>
    </location>
</feature>
<dbReference type="OrthoDB" id="10445965at2759"/>
<dbReference type="eggNOG" id="ENOG502R0JD">
    <property type="taxonomic scope" value="Eukaryota"/>
</dbReference>
<reference evidence="3" key="4">
    <citation type="journal article" date="2015" name="PLoS ONE">
        <title>Comprehensive Evaluation of Toxoplasma gondii VEG and Neospora caninum LIV Genomes with Tachyzoite Stage Transcriptome and Proteome Defines Novel Transcript Features.</title>
        <authorList>
            <person name="Ramaprasad A."/>
            <person name="Mourier T."/>
            <person name="Naeem R."/>
            <person name="Malas T.B."/>
            <person name="Moussa E."/>
            <person name="Panigrahi A."/>
            <person name="Vermont S.J."/>
            <person name="Otto T.D."/>
            <person name="Wastling J."/>
            <person name="Pain A."/>
        </authorList>
    </citation>
    <scope>NUCLEOTIDE SEQUENCE</scope>
    <source>
        <strain evidence="3">Liverpool</strain>
    </source>
</reference>
<dbReference type="RefSeq" id="XP_003879987.1">
    <property type="nucleotide sequence ID" value="XM_003879938.1"/>
</dbReference>
<sequence>MPQRPSSPHHLVAASVFDLKADRSCSPSESRRVSGDSLETLACEKAIGERFLIPEAQEVAPLKKLKRECRLAGEENESLPQRLVAVARRFESRAVRAREPAEGEKANGKSEETEEPGAKVDAKPHSQSPEAEERDENTQGGKARRETREVRAEGIAKKLLEVESLLKDAPRDASPVFCQPRRGVSVIAPPPDRAFLRGETTPHREVRKRGSVEAESPVRVSSPTSTPRLEKQRMSKEEKERERQEREEEREGGEAEEREREESDGREEDSETSHDEEEGLGALNRRRTTLSRVG</sequence>
<evidence type="ECO:0000313" key="4">
    <source>
        <dbReference type="Proteomes" id="UP000007494"/>
    </source>
</evidence>
<accession>F0V8B1</accession>
<dbReference type="EMBL" id="FR823381">
    <property type="protein sequence ID" value="CBZ49952.1"/>
    <property type="molecule type" value="Genomic_DNA"/>
</dbReference>
<dbReference type="OMA" id="KCVDPRA"/>
<reference evidence="2" key="1">
    <citation type="submission" date="2011-02" db="EMBL/GenBank/DDBJ databases">
        <authorList>
            <person name="Aslett M."/>
        </authorList>
    </citation>
    <scope>NUCLEOTIDE SEQUENCE</scope>
    <source>
        <strain evidence="2">Liverpool</strain>
    </source>
</reference>
<dbReference type="InParanoid" id="F0V8B1"/>
<gene>
    <name evidence="3" type="ORF">BN1204_004360</name>
    <name evidence="2" type="ORF">NCLIV_004360</name>
</gene>
<dbReference type="GeneID" id="13446001"/>
<evidence type="ECO:0000313" key="2">
    <source>
        <dbReference type="EMBL" id="CBZ49952.1"/>
    </source>
</evidence>
<proteinExistence type="predicted"/>
<feature type="compositionally biased region" description="Low complexity" evidence="1">
    <location>
        <begin position="217"/>
        <end position="227"/>
    </location>
</feature>
<feature type="compositionally biased region" description="Acidic residues" evidence="1">
    <location>
        <begin position="264"/>
        <end position="279"/>
    </location>
</feature>
<feature type="compositionally biased region" description="Basic and acidic residues" evidence="1">
    <location>
        <begin position="143"/>
        <end position="171"/>
    </location>
</feature>
<feature type="compositionally biased region" description="Basic residues" evidence="1">
    <location>
        <begin position="284"/>
        <end position="294"/>
    </location>
</feature>
<dbReference type="AlphaFoldDB" id="F0V8B1"/>
<reference evidence="2" key="2">
    <citation type="submission" date="2011-03" db="EMBL/GenBank/DDBJ databases">
        <title>Comparative genomics and transcriptomics of Neospora caninum and Toxoplasma gondii.</title>
        <authorList>
            <person name="Reid A.J."/>
            <person name="Sohal A."/>
            <person name="Harris D."/>
            <person name="Quail M."/>
            <person name="Sanders M."/>
            <person name="Berriman M."/>
            <person name="Wastling J.M."/>
            <person name="Pain A."/>
        </authorList>
    </citation>
    <scope>NUCLEOTIDE SEQUENCE</scope>
    <source>
        <strain evidence="2">Liverpool</strain>
    </source>
</reference>
<dbReference type="EMBL" id="LN714475">
    <property type="protein sequence ID" value="CEL64540.1"/>
    <property type="molecule type" value="Genomic_DNA"/>
</dbReference>
<dbReference type="Proteomes" id="UP000007494">
    <property type="component" value="Chromosome Ib"/>
</dbReference>
<feature type="compositionally biased region" description="Basic and acidic residues" evidence="1">
    <location>
        <begin position="194"/>
        <end position="212"/>
    </location>
</feature>
<name>F0V8B1_NEOCL</name>
<feature type="region of interest" description="Disordered" evidence="1">
    <location>
        <begin position="92"/>
        <end position="294"/>
    </location>
</feature>
<evidence type="ECO:0000313" key="3">
    <source>
        <dbReference type="EMBL" id="CEL64540.1"/>
    </source>
</evidence>
<evidence type="ECO:0000256" key="1">
    <source>
        <dbReference type="SAM" id="MobiDB-lite"/>
    </source>
</evidence>
<dbReference type="VEuPathDB" id="ToxoDB:NCLIV_004360"/>
<reference evidence="4" key="3">
    <citation type="journal article" date="2012" name="PLoS Pathog.">
        <title>Comparative genomics of the apicomplexan parasites Toxoplasma gondii and Neospora caninum: Coccidia differing in host range and transmission strategy.</title>
        <authorList>
            <person name="Reid A.J."/>
            <person name="Vermont S.J."/>
            <person name="Cotton J.A."/>
            <person name="Harris D."/>
            <person name="Hill-Cawthorne G.A."/>
            <person name="Konen-Waisman S."/>
            <person name="Latham S.M."/>
            <person name="Mourier T."/>
            <person name="Norton R."/>
            <person name="Quail M.A."/>
            <person name="Sanders M."/>
            <person name="Shanmugam D."/>
            <person name="Sohal A."/>
            <person name="Wasmuth J.D."/>
            <person name="Brunk B."/>
            <person name="Grigg M.E."/>
            <person name="Howard J.C."/>
            <person name="Parkinson J."/>
            <person name="Roos D.S."/>
            <person name="Trees A.J."/>
            <person name="Berriman M."/>
            <person name="Pain A."/>
            <person name="Wastling J.M."/>
        </authorList>
    </citation>
    <scope>NUCLEOTIDE SEQUENCE [LARGE SCALE GENOMIC DNA]</scope>
    <source>
        <strain evidence="4">Liverpool</strain>
    </source>
</reference>
<protein>
    <submittedName>
        <fullName evidence="2">Uncharacterized protein</fullName>
    </submittedName>
</protein>
<feature type="compositionally biased region" description="Basic and acidic residues" evidence="1">
    <location>
        <begin position="92"/>
        <end position="124"/>
    </location>
</feature>
<organism evidence="2 4">
    <name type="scientific">Neospora caninum (strain Liverpool)</name>
    <dbReference type="NCBI Taxonomy" id="572307"/>
    <lineage>
        <taxon>Eukaryota</taxon>
        <taxon>Sar</taxon>
        <taxon>Alveolata</taxon>
        <taxon>Apicomplexa</taxon>
        <taxon>Conoidasida</taxon>
        <taxon>Coccidia</taxon>
        <taxon>Eucoccidiorida</taxon>
        <taxon>Eimeriorina</taxon>
        <taxon>Sarcocystidae</taxon>
        <taxon>Neospora</taxon>
    </lineage>
</organism>